<protein>
    <submittedName>
        <fullName evidence="1">Uncharacterized protein</fullName>
    </submittedName>
</protein>
<evidence type="ECO:0000313" key="1">
    <source>
        <dbReference type="EMBL" id="GAH38855.1"/>
    </source>
</evidence>
<organism evidence="1">
    <name type="scientific">marine sediment metagenome</name>
    <dbReference type="NCBI Taxonomy" id="412755"/>
    <lineage>
        <taxon>unclassified sequences</taxon>
        <taxon>metagenomes</taxon>
        <taxon>ecological metagenomes</taxon>
    </lineage>
</organism>
<dbReference type="AlphaFoldDB" id="X1G225"/>
<comment type="caution">
    <text evidence="1">The sequence shown here is derived from an EMBL/GenBank/DDBJ whole genome shotgun (WGS) entry which is preliminary data.</text>
</comment>
<proteinExistence type="predicted"/>
<feature type="non-terminal residue" evidence="1">
    <location>
        <position position="1"/>
    </location>
</feature>
<reference evidence="1" key="1">
    <citation type="journal article" date="2014" name="Front. Microbiol.">
        <title>High frequency of phylogenetically diverse reductive dehalogenase-homologous genes in deep subseafloor sedimentary metagenomes.</title>
        <authorList>
            <person name="Kawai M."/>
            <person name="Futagami T."/>
            <person name="Toyoda A."/>
            <person name="Takaki Y."/>
            <person name="Nishi S."/>
            <person name="Hori S."/>
            <person name="Arai W."/>
            <person name="Tsubouchi T."/>
            <person name="Morono Y."/>
            <person name="Uchiyama I."/>
            <person name="Ito T."/>
            <person name="Fujiyama A."/>
            <person name="Inagaki F."/>
            <person name="Takami H."/>
        </authorList>
    </citation>
    <scope>NUCLEOTIDE SEQUENCE</scope>
    <source>
        <strain evidence="1">Expedition CK06-06</strain>
    </source>
</reference>
<name>X1G225_9ZZZZ</name>
<sequence length="96" mass="11442">DNNKAQTNLSDIDLTNHWLLKIEFDKFSTRPLPIRYPYFDGFRYEKAAREWAVAAQHGHVQPEDKYYYIIAQIQNTTGEDKRLEIDHITYSEEYAD</sequence>
<gene>
    <name evidence="1" type="ORF">S03H2_20659</name>
</gene>
<accession>X1G225</accession>
<dbReference type="EMBL" id="BARU01010912">
    <property type="protein sequence ID" value="GAH38855.1"/>
    <property type="molecule type" value="Genomic_DNA"/>
</dbReference>